<dbReference type="GO" id="GO:0005886">
    <property type="term" value="C:plasma membrane"/>
    <property type="evidence" value="ECO:0007669"/>
    <property type="project" value="UniProtKB-SubCell"/>
</dbReference>
<keyword evidence="5 7" id="KW-1133">Transmembrane helix</keyword>
<feature type="domain" description="Major facilitator superfamily (MFS) profile" evidence="8">
    <location>
        <begin position="28"/>
        <end position="407"/>
    </location>
</feature>
<dbReference type="HOGENOM" id="CLU_001265_10_14_11"/>
<evidence type="ECO:0000259" key="8">
    <source>
        <dbReference type="PROSITE" id="PS50850"/>
    </source>
</evidence>
<keyword evidence="2" id="KW-0813">Transport</keyword>
<feature type="transmembrane region" description="Helical" evidence="7">
    <location>
        <begin position="182"/>
        <end position="205"/>
    </location>
</feature>
<dbReference type="Pfam" id="PF07690">
    <property type="entry name" value="MFS_1"/>
    <property type="match status" value="1"/>
</dbReference>
<keyword evidence="6 7" id="KW-0472">Membrane</keyword>
<dbReference type="InterPro" id="IPR020846">
    <property type="entry name" value="MFS_dom"/>
</dbReference>
<dbReference type="InterPro" id="IPR011701">
    <property type="entry name" value="MFS"/>
</dbReference>
<dbReference type="AlphaFoldDB" id="D2Q0M7"/>
<dbReference type="Proteomes" id="UP000007967">
    <property type="component" value="Chromosome"/>
</dbReference>
<dbReference type="PANTHER" id="PTHR23517:SF3">
    <property type="entry name" value="INTEGRAL MEMBRANE TRANSPORT PROTEIN"/>
    <property type="match status" value="1"/>
</dbReference>
<reference evidence="10" key="1">
    <citation type="submission" date="2009-09" db="EMBL/GenBank/DDBJ databases">
        <title>The complete genome of Kribbella flavida DSM 17836.</title>
        <authorList>
            <consortium name="US DOE Joint Genome Institute (JGI-PGF)"/>
            <person name="Lucas S."/>
            <person name="Copeland A."/>
            <person name="Lapidus A."/>
            <person name="Glavina del Rio T."/>
            <person name="Dalin E."/>
            <person name="Tice H."/>
            <person name="Bruce D."/>
            <person name="Goodwin L."/>
            <person name="Pitluck S."/>
            <person name="Kyrpides N."/>
            <person name="Mavromatis K."/>
            <person name="Ivanova N."/>
            <person name="Saunders E."/>
            <person name="Brettin T."/>
            <person name="Detter J.C."/>
            <person name="Han C."/>
            <person name="Larimer F."/>
            <person name="Land M."/>
            <person name="Hauser L."/>
            <person name="Markowitz V."/>
            <person name="Cheng J.-F."/>
            <person name="Hugenholtz P."/>
            <person name="Woyke T."/>
            <person name="Wu D."/>
            <person name="Pukall R."/>
            <person name="Klenk H.-P."/>
            <person name="Eisen J.A."/>
        </authorList>
    </citation>
    <scope>NUCLEOTIDE SEQUENCE [LARGE SCALE GENOMIC DNA]</scope>
    <source>
        <strain evidence="10">DSM 17836 / JCM 10339 / NBRC 14399</strain>
    </source>
</reference>
<dbReference type="InterPro" id="IPR036259">
    <property type="entry name" value="MFS_trans_sf"/>
</dbReference>
<evidence type="ECO:0000256" key="6">
    <source>
        <dbReference type="ARBA" id="ARBA00023136"/>
    </source>
</evidence>
<dbReference type="PRINTS" id="PR01035">
    <property type="entry name" value="TCRTETA"/>
</dbReference>
<dbReference type="EMBL" id="CP001736">
    <property type="protein sequence ID" value="ADB33827.1"/>
    <property type="molecule type" value="Genomic_DNA"/>
</dbReference>
<evidence type="ECO:0000256" key="1">
    <source>
        <dbReference type="ARBA" id="ARBA00004651"/>
    </source>
</evidence>
<evidence type="ECO:0000256" key="5">
    <source>
        <dbReference type="ARBA" id="ARBA00022989"/>
    </source>
</evidence>
<dbReference type="PROSITE" id="PS50850">
    <property type="entry name" value="MFS"/>
    <property type="match status" value="1"/>
</dbReference>
<keyword evidence="3" id="KW-1003">Cell membrane</keyword>
<feature type="transmembrane region" description="Helical" evidence="7">
    <location>
        <begin position="361"/>
        <end position="379"/>
    </location>
</feature>
<dbReference type="Gene3D" id="1.20.1250.20">
    <property type="entry name" value="MFS general substrate transporter like domains"/>
    <property type="match status" value="1"/>
</dbReference>
<keyword evidence="10" id="KW-1185">Reference proteome</keyword>
<sequence>MVSAGRPPATFAAVTADRGTAETSTGRSTGPLWAAGFTTAFGAHAVAANLGGFSEDAVQSLLTLGILLALYDGAEVLLKPLFGTIADRVGARPVLLAGLVGFAVASAAYAVVDSPGWLWVARLGQGAAASAFSPAASALVARLNPAAKHGRAFGSYGFAKSVGYTLGPLLGGGLVWAGGLRLLFAVTTVLALVVAVWALLAVPVVPPLPRTRQTVLDLAKRIADPVFLRPTAALAAATAALSVGVGFLPVTGASAGLGPIATGAAVSVLAATAAVVQPRAGRALDAGRLGTRTGLTVGLLMTVLGLLSAALPGLTGLLIAAVLIGTGTGLITPLGFAALAASTPPERLGQTMGTAELGRELGDAGGPLLVAGIATVATLGVGYAGLAALLALGPVAGLLSASLRARR</sequence>
<dbReference type="OrthoDB" id="9814303at2"/>
<keyword evidence="4 7" id="KW-0812">Transmembrane</keyword>
<dbReference type="eggNOG" id="COG0477">
    <property type="taxonomic scope" value="Bacteria"/>
</dbReference>
<evidence type="ECO:0000256" key="3">
    <source>
        <dbReference type="ARBA" id="ARBA00022475"/>
    </source>
</evidence>
<evidence type="ECO:0000256" key="7">
    <source>
        <dbReference type="SAM" id="Phobius"/>
    </source>
</evidence>
<gene>
    <name evidence="9" type="ordered locus">Kfla_4810</name>
</gene>
<dbReference type="InterPro" id="IPR050171">
    <property type="entry name" value="MFS_Transporters"/>
</dbReference>
<protein>
    <submittedName>
        <fullName evidence="9">Major facilitator superfamily MFS_1</fullName>
    </submittedName>
</protein>
<feature type="transmembrane region" description="Helical" evidence="7">
    <location>
        <begin position="289"/>
        <end position="311"/>
    </location>
</feature>
<feature type="transmembrane region" description="Helical" evidence="7">
    <location>
        <begin position="256"/>
        <end position="277"/>
    </location>
</feature>
<proteinExistence type="predicted"/>
<accession>D2Q0M7</accession>
<dbReference type="SUPFAM" id="SSF103473">
    <property type="entry name" value="MFS general substrate transporter"/>
    <property type="match status" value="1"/>
</dbReference>
<dbReference type="PANTHER" id="PTHR23517">
    <property type="entry name" value="RESISTANCE PROTEIN MDTM, PUTATIVE-RELATED-RELATED"/>
    <property type="match status" value="1"/>
</dbReference>
<evidence type="ECO:0000256" key="2">
    <source>
        <dbReference type="ARBA" id="ARBA00022448"/>
    </source>
</evidence>
<reference evidence="9 10" key="2">
    <citation type="journal article" date="2010" name="Stand. Genomic Sci.">
        <title>Complete genome sequence of Kribbella flavida type strain (IFO 14399).</title>
        <authorList>
            <person name="Pukall R."/>
            <person name="Lapidus A."/>
            <person name="Glavina Del Rio T."/>
            <person name="Copeland A."/>
            <person name="Tice H."/>
            <person name="Cheng J.-F."/>
            <person name="Lucas S."/>
            <person name="Chen F."/>
            <person name="Nolan M."/>
            <person name="LaButti K."/>
            <person name="Pati A."/>
            <person name="Ivanova N."/>
            <person name="Mavrommatis K."/>
            <person name="Mikhailova N."/>
            <person name="Pitluck S."/>
            <person name="Bruce D."/>
            <person name="Goodwin L."/>
            <person name="Land M."/>
            <person name="Hauser L."/>
            <person name="Chang Y.-J."/>
            <person name="Jeffries C.D."/>
            <person name="Chen A."/>
            <person name="Palaniappan K."/>
            <person name="Chain P."/>
            <person name="Rohde M."/>
            <person name="Goeker M."/>
            <person name="Bristow J."/>
            <person name="Eisen J.A."/>
            <person name="Markowitz V."/>
            <person name="Hugenholtz P."/>
            <person name="Kyrpides N.C."/>
            <person name="Klenk H.-P."/>
            <person name="Brettin T."/>
        </authorList>
    </citation>
    <scope>NUCLEOTIDE SEQUENCE [LARGE SCALE GENOMIC DNA]</scope>
    <source>
        <strain evidence="10">DSM 17836 / JCM 10339 / NBRC 14399</strain>
    </source>
</reference>
<name>D2Q0M7_KRIFD</name>
<organism evidence="9 10">
    <name type="scientific">Kribbella flavida (strain DSM 17836 / JCM 10339 / NBRC 14399)</name>
    <dbReference type="NCBI Taxonomy" id="479435"/>
    <lineage>
        <taxon>Bacteria</taxon>
        <taxon>Bacillati</taxon>
        <taxon>Actinomycetota</taxon>
        <taxon>Actinomycetes</taxon>
        <taxon>Propionibacteriales</taxon>
        <taxon>Kribbellaceae</taxon>
        <taxon>Kribbella</taxon>
    </lineage>
</organism>
<feature type="transmembrane region" description="Helical" evidence="7">
    <location>
        <begin position="118"/>
        <end position="141"/>
    </location>
</feature>
<dbReference type="KEGG" id="kfl:Kfla_4810"/>
<evidence type="ECO:0000313" key="9">
    <source>
        <dbReference type="EMBL" id="ADB33827.1"/>
    </source>
</evidence>
<comment type="subcellular location">
    <subcellularLocation>
        <location evidence="1">Cell membrane</location>
        <topology evidence="1">Multi-pass membrane protein</topology>
    </subcellularLocation>
</comment>
<feature type="transmembrane region" description="Helical" evidence="7">
    <location>
        <begin position="317"/>
        <end position="340"/>
    </location>
</feature>
<dbReference type="STRING" id="479435.Kfla_4810"/>
<dbReference type="GO" id="GO:0022857">
    <property type="term" value="F:transmembrane transporter activity"/>
    <property type="evidence" value="ECO:0007669"/>
    <property type="project" value="InterPro"/>
</dbReference>
<feature type="transmembrane region" description="Helical" evidence="7">
    <location>
        <begin position="226"/>
        <end position="250"/>
    </location>
</feature>
<dbReference type="InterPro" id="IPR001958">
    <property type="entry name" value="Tet-R_TetA/multi-R_MdtG-like"/>
</dbReference>
<evidence type="ECO:0000313" key="10">
    <source>
        <dbReference type="Proteomes" id="UP000007967"/>
    </source>
</evidence>
<feature type="transmembrane region" description="Helical" evidence="7">
    <location>
        <begin position="94"/>
        <end position="112"/>
    </location>
</feature>
<evidence type="ECO:0000256" key="4">
    <source>
        <dbReference type="ARBA" id="ARBA00022692"/>
    </source>
</evidence>
<feature type="transmembrane region" description="Helical" evidence="7">
    <location>
        <begin position="153"/>
        <end position="176"/>
    </location>
</feature>